<sequence length="299" mass="34368">MNIATGHHQFEHQPIPSGPIPLGSEAHKALFCRTLLETHDPYRPALIDWPELEPDTRDKIVSLPIWDIAVATEGRAGMNVKTYGEGVVDPLLKAAIDMNGFEESRHKIVLADMVQAYGIELAPEPEYKRPRDPEFSFMRTGYSECIDSFFGFGLFKLAKDSGFFPEELVETFEPVMREEGRHILFFVNWVAWWRRTMPFWRRPWFEMKVFAVWLVLILERVSMARGMGDNTKAQENNFTLNGSKELGVEVSFPELAQICLAENDRRLAPYDQRLIRPRFVPAMMRLALRFTGKAKGETG</sequence>
<name>A0ABU9YAK0_9SPHN</name>
<evidence type="ECO:0000313" key="1">
    <source>
        <dbReference type="EMBL" id="MEN2792809.1"/>
    </source>
</evidence>
<protein>
    <submittedName>
        <fullName evidence="1">Ferritin-like domain-containing protein</fullName>
    </submittedName>
</protein>
<dbReference type="InterPro" id="IPR009078">
    <property type="entry name" value="Ferritin-like_SF"/>
</dbReference>
<dbReference type="Proteomes" id="UP001419910">
    <property type="component" value="Unassembled WGS sequence"/>
</dbReference>
<gene>
    <name evidence="1" type="ORF">ABC974_24485</name>
</gene>
<dbReference type="EMBL" id="JBDIME010000034">
    <property type="protein sequence ID" value="MEN2792809.1"/>
    <property type="molecule type" value="Genomic_DNA"/>
</dbReference>
<keyword evidence="2" id="KW-1185">Reference proteome</keyword>
<dbReference type="SUPFAM" id="SSF47240">
    <property type="entry name" value="Ferritin-like"/>
    <property type="match status" value="1"/>
</dbReference>
<evidence type="ECO:0000313" key="2">
    <source>
        <dbReference type="Proteomes" id="UP001419910"/>
    </source>
</evidence>
<reference evidence="1 2" key="1">
    <citation type="submission" date="2024-05" db="EMBL/GenBank/DDBJ databases">
        <authorList>
            <person name="Liu Q."/>
            <person name="Xin Y.-H."/>
        </authorList>
    </citation>
    <scope>NUCLEOTIDE SEQUENCE [LARGE SCALE GENOMIC DNA]</scope>
    <source>
        <strain evidence="1 2">CGMCC 1.10181</strain>
    </source>
</reference>
<proteinExistence type="predicted"/>
<organism evidence="1 2">
    <name type="scientific">Sphingomonas oligophenolica</name>
    <dbReference type="NCBI Taxonomy" id="301154"/>
    <lineage>
        <taxon>Bacteria</taxon>
        <taxon>Pseudomonadati</taxon>
        <taxon>Pseudomonadota</taxon>
        <taxon>Alphaproteobacteria</taxon>
        <taxon>Sphingomonadales</taxon>
        <taxon>Sphingomonadaceae</taxon>
        <taxon>Sphingomonas</taxon>
    </lineage>
</organism>
<accession>A0ABU9YAK0</accession>
<comment type="caution">
    <text evidence="1">The sequence shown here is derived from an EMBL/GenBank/DDBJ whole genome shotgun (WGS) entry which is preliminary data.</text>
</comment>
<dbReference type="RefSeq" id="WP_343891018.1">
    <property type="nucleotide sequence ID" value="NZ_BAAAEH010000037.1"/>
</dbReference>